<dbReference type="RefSeq" id="XP_020556123.1">
    <property type="nucleotide sequence ID" value="XM_020700464.2"/>
</dbReference>
<dbReference type="PANTHER" id="PTHR22618:SF2">
    <property type="entry name" value="PROTEIN O-MANNOSE KINASE"/>
    <property type="match status" value="1"/>
</dbReference>
<evidence type="ECO:0000256" key="15">
    <source>
        <dbReference type="ARBA" id="ARBA00030304"/>
    </source>
</evidence>
<keyword evidence="5 17" id="KW-0812">Transmembrane</keyword>
<evidence type="ECO:0000256" key="12">
    <source>
        <dbReference type="ARBA" id="ARBA00023136"/>
    </source>
</evidence>
<evidence type="ECO:0000256" key="4">
    <source>
        <dbReference type="ARBA" id="ARBA00022679"/>
    </source>
</evidence>
<sequence>MPDLIFLSADCCCSSKAVTSSAGSCSPEGAELPRVAITSAERHHVHVFTRTSRMPGRLSGQRSRTSLSLAGLMTCLAALLVSTGVIYLYVDSLQGAAEQAGYPQTACRPGHFKISSMKSCAAWLQCAQVRADVRQLKLIGQGAVKKVYLAEWSGHKVALCRLASQDYLEDFLHGLSMLQALQDTAVVQLVGFCAEDHTFVTEYHPHGSLLNLEGVFAQEQFRFHDTWQIRLRLALDYVSILHFLHNSPAGRRVMCDSNSLEKTLSQFLLTSDFRLVVNDLDALPRVEVGGGLLVKCGHHELTGDFVAPEQLWPFRNTGKTFSDELMPGYDEKTDIWKVPDVTRFIMGAVRGGDLVHFHLFQVHDECKREDPKLRPSALDVLRVYRSVYSTMVRDALKSRDAL</sequence>
<evidence type="ECO:0000256" key="8">
    <source>
        <dbReference type="ARBA" id="ARBA00022824"/>
    </source>
</evidence>
<keyword evidence="6" id="KW-0547">Nucleotide-binding</keyword>
<evidence type="ECO:0000256" key="17">
    <source>
        <dbReference type="SAM" id="Phobius"/>
    </source>
</evidence>
<dbReference type="PROSITE" id="PS50011">
    <property type="entry name" value="PROTEIN_KINASE_DOM"/>
    <property type="match status" value="1"/>
</dbReference>
<comment type="catalytic activity">
    <reaction evidence="14">
        <text>3-O-[beta-D-GalNAc-(1-&gt;3)-beta-D-GlcNAc-(1-&gt;4)-alpha-D-Man]-L-Thr-[protein] + ATP = 3-O-[beta-D-GalNAc-(1-&gt;3)-beta-D-GlcNAc-(1-&gt;4)-(O-6-P-alpha-D-Man)]-Thr-[protein] + ADP + H(+)</text>
        <dbReference type="Rhea" id="RHEA:52616"/>
        <dbReference type="Rhea" id="RHEA-COMP:13308"/>
        <dbReference type="Rhea" id="RHEA-COMP:13309"/>
        <dbReference type="ChEBI" id="CHEBI:15378"/>
        <dbReference type="ChEBI" id="CHEBI:30616"/>
        <dbReference type="ChEBI" id="CHEBI:136709"/>
        <dbReference type="ChEBI" id="CHEBI:136710"/>
        <dbReference type="ChEBI" id="CHEBI:456216"/>
        <dbReference type="EC" id="2.7.1.183"/>
    </reaction>
</comment>
<dbReference type="Ensembl" id="ENSORLT00000039898.1">
    <property type="protein sequence ID" value="ENSORLP00000035431.1"/>
    <property type="gene ID" value="ENSORLG00000029843.1"/>
</dbReference>
<dbReference type="Bgee" id="ENSORLG00000029843">
    <property type="expression patterns" value="Expressed in brain and 14 other cell types or tissues"/>
</dbReference>
<protein>
    <recommendedName>
        <fullName evidence="3">Protein O-mannose kinase</fullName>
        <ecNumber evidence="2">2.7.1.183</ecNumber>
    </recommendedName>
    <alternativeName>
        <fullName evidence="16">Protein kinase-like protein SgK196</fullName>
    </alternativeName>
    <alternativeName>
        <fullName evidence="15">Sugen kinase 196</fullName>
    </alternativeName>
</protein>
<dbReference type="GO" id="GO:0004672">
    <property type="term" value="F:protein kinase activity"/>
    <property type="evidence" value="ECO:0007669"/>
    <property type="project" value="InterPro"/>
</dbReference>
<dbReference type="GO" id="GO:0016773">
    <property type="term" value="F:phosphotransferase activity, alcohol group as acceptor"/>
    <property type="evidence" value="ECO:0000318"/>
    <property type="project" value="GO_Central"/>
</dbReference>
<evidence type="ECO:0000256" key="11">
    <source>
        <dbReference type="ARBA" id="ARBA00022989"/>
    </source>
</evidence>
<reference evidence="19" key="3">
    <citation type="submission" date="2025-09" db="UniProtKB">
        <authorList>
            <consortium name="Ensembl"/>
        </authorList>
    </citation>
    <scope>IDENTIFICATION</scope>
    <source>
        <strain evidence="19">Hd-rR</strain>
    </source>
</reference>
<dbReference type="FunFam" id="1.10.510.10:FF:000464">
    <property type="entry name" value="Protein O-mannose kinase"/>
    <property type="match status" value="1"/>
</dbReference>
<dbReference type="CTD" id="84197"/>
<evidence type="ECO:0000256" key="7">
    <source>
        <dbReference type="ARBA" id="ARBA00022777"/>
    </source>
</evidence>
<keyword evidence="9" id="KW-0067">ATP-binding</keyword>
<dbReference type="STRING" id="8090.ENSORLP00000035431"/>
<dbReference type="GO" id="GO:0061061">
    <property type="term" value="P:muscle structure development"/>
    <property type="evidence" value="ECO:0007669"/>
    <property type="project" value="Ensembl"/>
</dbReference>
<keyword evidence="12 17" id="KW-0472">Membrane</keyword>
<gene>
    <name evidence="19" type="primary">POMK</name>
    <name evidence="19" type="synonym">pomk</name>
</gene>
<dbReference type="EC" id="2.7.1.183" evidence="2"/>
<evidence type="ECO:0000313" key="19">
    <source>
        <dbReference type="Ensembl" id="ENSORLP00000035431.1"/>
    </source>
</evidence>
<organism evidence="19 20">
    <name type="scientific">Oryzias latipes</name>
    <name type="common">Japanese rice fish</name>
    <name type="synonym">Japanese killifish</name>
    <dbReference type="NCBI Taxonomy" id="8090"/>
    <lineage>
        <taxon>Eukaryota</taxon>
        <taxon>Metazoa</taxon>
        <taxon>Chordata</taxon>
        <taxon>Craniata</taxon>
        <taxon>Vertebrata</taxon>
        <taxon>Euteleostomi</taxon>
        <taxon>Actinopterygii</taxon>
        <taxon>Neopterygii</taxon>
        <taxon>Teleostei</taxon>
        <taxon>Neoteleostei</taxon>
        <taxon>Acanthomorphata</taxon>
        <taxon>Ovalentaria</taxon>
        <taxon>Atherinomorphae</taxon>
        <taxon>Beloniformes</taxon>
        <taxon>Adrianichthyidae</taxon>
        <taxon>Oryziinae</taxon>
        <taxon>Oryzias</taxon>
    </lineage>
</organism>
<dbReference type="GO" id="GO:0043531">
    <property type="term" value="F:ADP binding"/>
    <property type="evidence" value="ECO:0007669"/>
    <property type="project" value="Ensembl"/>
</dbReference>
<dbReference type="GO" id="GO:0005524">
    <property type="term" value="F:ATP binding"/>
    <property type="evidence" value="ECO:0007669"/>
    <property type="project" value="UniProtKB-KW"/>
</dbReference>
<proteinExistence type="predicted"/>
<evidence type="ECO:0000256" key="13">
    <source>
        <dbReference type="ARBA" id="ARBA00025665"/>
    </source>
</evidence>
<dbReference type="GeneTree" id="ENSGT00390000004945"/>
<name>A0A3B3HUZ8_ORYLA</name>
<reference evidence="19 20" key="1">
    <citation type="journal article" date="2007" name="Nature">
        <title>The medaka draft genome and insights into vertebrate genome evolution.</title>
        <authorList>
            <person name="Kasahara M."/>
            <person name="Naruse K."/>
            <person name="Sasaki S."/>
            <person name="Nakatani Y."/>
            <person name="Qu W."/>
            <person name="Ahsan B."/>
            <person name="Yamada T."/>
            <person name="Nagayasu Y."/>
            <person name="Doi K."/>
            <person name="Kasai Y."/>
            <person name="Jindo T."/>
            <person name="Kobayashi D."/>
            <person name="Shimada A."/>
            <person name="Toyoda A."/>
            <person name="Kuroki Y."/>
            <person name="Fujiyama A."/>
            <person name="Sasaki T."/>
            <person name="Shimizu A."/>
            <person name="Asakawa S."/>
            <person name="Shimizu N."/>
            <person name="Hashimoto S."/>
            <person name="Yang J."/>
            <person name="Lee Y."/>
            <person name="Matsushima K."/>
            <person name="Sugano S."/>
            <person name="Sakaizumi M."/>
            <person name="Narita T."/>
            <person name="Ohishi K."/>
            <person name="Haga S."/>
            <person name="Ohta F."/>
            <person name="Nomoto H."/>
            <person name="Nogata K."/>
            <person name="Morishita T."/>
            <person name="Endo T."/>
            <person name="Shin-I T."/>
            <person name="Takeda H."/>
            <person name="Morishita S."/>
            <person name="Kohara Y."/>
        </authorList>
    </citation>
    <scope>NUCLEOTIDE SEQUENCE [LARGE SCALE GENOMIC DNA]</scope>
    <source>
        <strain evidence="19 20">Hd-rR</strain>
    </source>
</reference>
<dbReference type="GO" id="GO:0005789">
    <property type="term" value="C:endoplasmic reticulum membrane"/>
    <property type="evidence" value="ECO:0000318"/>
    <property type="project" value="GO_Central"/>
</dbReference>
<evidence type="ECO:0000256" key="10">
    <source>
        <dbReference type="ARBA" id="ARBA00022968"/>
    </source>
</evidence>
<dbReference type="PANTHER" id="PTHR22618">
    <property type="entry name" value="PROTEIN O-MANNOSE KINASE"/>
    <property type="match status" value="1"/>
</dbReference>
<dbReference type="GO" id="GO:0030247">
    <property type="term" value="F:polysaccharide binding"/>
    <property type="evidence" value="ECO:0007669"/>
    <property type="project" value="Ensembl"/>
</dbReference>
<evidence type="ECO:0000256" key="5">
    <source>
        <dbReference type="ARBA" id="ARBA00022692"/>
    </source>
</evidence>
<comment type="subcellular location">
    <subcellularLocation>
        <location evidence="1">Endoplasmic reticulum membrane</location>
        <topology evidence="1">Single-pass type II membrane protein</topology>
    </subcellularLocation>
</comment>
<dbReference type="GeneID" id="101164276"/>
<dbReference type="GO" id="GO:0019200">
    <property type="term" value="F:carbohydrate kinase activity"/>
    <property type="evidence" value="ECO:0000318"/>
    <property type="project" value="GO_Central"/>
</dbReference>
<evidence type="ECO:0000256" key="16">
    <source>
        <dbReference type="ARBA" id="ARBA00030430"/>
    </source>
</evidence>
<evidence type="ECO:0000256" key="9">
    <source>
        <dbReference type="ARBA" id="ARBA00022840"/>
    </source>
</evidence>
<reference evidence="19" key="2">
    <citation type="submission" date="2025-08" db="UniProtKB">
        <authorList>
            <consortium name="Ensembl"/>
        </authorList>
    </citation>
    <scope>IDENTIFICATION</scope>
    <source>
        <strain evidence="19">Hd-rR</strain>
    </source>
</reference>
<keyword evidence="7" id="KW-0418">Kinase</keyword>
<dbReference type="FunCoup" id="A0A3B3HUZ8">
    <property type="interactions" value="542"/>
</dbReference>
<accession>A0A3B3HUZ8</accession>
<evidence type="ECO:0000313" key="20">
    <source>
        <dbReference type="Proteomes" id="UP000001038"/>
    </source>
</evidence>
<feature type="transmembrane region" description="Helical" evidence="17">
    <location>
        <begin position="67"/>
        <end position="90"/>
    </location>
</feature>
<dbReference type="SUPFAM" id="SSF56112">
    <property type="entry name" value="Protein kinase-like (PK-like)"/>
    <property type="match status" value="1"/>
</dbReference>
<keyword evidence="20" id="KW-1185">Reference proteome</keyword>
<dbReference type="Pfam" id="PF07714">
    <property type="entry name" value="PK_Tyr_Ser-Thr"/>
    <property type="match status" value="1"/>
</dbReference>
<dbReference type="InterPro" id="IPR011009">
    <property type="entry name" value="Kinase-like_dom_sf"/>
</dbReference>
<evidence type="ECO:0000256" key="3">
    <source>
        <dbReference type="ARBA" id="ARBA00015906"/>
    </source>
</evidence>
<dbReference type="GO" id="GO:0006493">
    <property type="term" value="P:protein O-linked glycosylation"/>
    <property type="evidence" value="ECO:0000318"/>
    <property type="project" value="GO_Central"/>
</dbReference>
<evidence type="ECO:0000256" key="2">
    <source>
        <dbReference type="ARBA" id="ARBA00011932"/>
    </source>
</evidence>
<evidence type="ECO:0000256" key="1">
    <source>
        <dbReference type="ARBA" id="ARBA00004648"/>
    </source>
</evidence>
<keyword evidence="4" id="KW-0808">Transferase</keyword>
<evidence type="ECO:0000256" key="14">
    <source>
        <dbReference type="ARBA" id="ARBA00029343"/>
    </source>
</evidence>
<dbReference type="InterPro" id="IPR039318">
    <property type="entry name" value="POMK"/>
</dbReference>
<dbReference type="InterPro" id="IPR000719">
    <property type="entry name" value="Prot_kinase_dom"/>
</dbReference>
<dbReference type="AlphaFoldDB" id="A0A3B3HUZ8"/>
<keyword evidence="10" id="KW-0735">Signal-anchor</keyword>
<evidence type="ECO:0000256" key="6">
    <source>
        <dbReference type="ARBA" id="ARBA00022741"/>
    </source>
</evidence>
<dbReference type="InterPro" id="IPR001245">
    <property type="entry name" value="Ser-Thr/Tyr_kinase_cat_dom"/>
</dbReference>
<dbReference type="InParanoid" id="A0A3B3HUZ8"/>
<keyword evidence="11 17" id="KW-1133">Transmembrane helix</keyword>
<dbReference type="GO" id="GO:0036268">
    <property type="term" value="P:swimming"/>
    <property type="evidence" value="ECO:0007669"/>
    <property type="project" value="Ensembl"/>
</dbReference>
<dbReference type="OrthoDB" id="4062651at2759"/>
<evidence type="ECO:0000259" key="18">
    <source>
        <dbReference type="PROSITE" id="PS50011"/>
    </source>
</evidence>
<keyword evidence="8" id="KW-0256">Endoplasmic reticulum</keyword>
<dbReference type="Gene3D" id="1.10.510.10">
    <property type="entry name" value="Transferase(Phosphotransferase) domain 1"/>
    <property type="match status" value="1"/>
</dbReference>
<feature type="domain" description="Protein kinase" evidence="18">
    <location>
        <begin position="133"/>
        <end position="402"/>
    </location>
</feature>
<dbReference type="Proteomes" id="UP000001038">
    <property type="component" value="Chromosome 12"/>
</dbReference>
<comment type="function">
    <text evidence="13">Protein O-mannose kinase that specifically mediates phosphorylation at the 6-position of an O-mannose of the trisaccharide (N-acetylgalactosamine (GalNAc)-beta-1,3-N-acetylglucosamine (GlcNAc)-beta-1,4-mannose) to generate phosphorylated O-mannosyl trisaccharide (N-acetylgalactosamine-beta-1,3-N-acetylglucosamine-beta-1,4-(phosphate-6-)mannose). Phosphorylated O-mannosyl trisaccharide is a carbohydrate structure present in alpha-dystroglycan (DAG1), which is required for binding laminin G-like domain-containing extracellular proteins with high affinity. Only shows kinase activity when the GalNAc-beta-3-GlcNAc-beta-terminus is linked to the 4-position of O-mannose, suggesting that this disaccharide serves as the substrate recognition motif.</text>
</comment>